<keyword evidence="7" id="KW-1185">Reference proteome</keyword>
<keyword evidence="4" id="KW-0560">Oxidoreductase</keyword>
<dbReference type="SUPFAM" id="SSF56425">
    <property type="entry name" value="Succinate dehydrogenase/fumarate reductase flavoprotein, catalytic domain"/>
    <property type="match status" value="1"/>
</dbReference>
<dbReference type="AlphaFoldDB" id="A0A840YL55"/>
<dbReference type="PANTHER" id="PTHR43400">
    <property type="entry name" value="FUMARATE REDUCTASE"/>
    <property type="match status" value="1"/>
</dbReference>
<dbReference type="Pfam" id="PF00890">
    <property type="entry name" value="FAD_binding_2"/>
    <property type="match status" value="1"/>
</dbReference>
<proteinExistence type="predicted"/>
<dbReference type="InterPro" id="IPR003953">
    <property type="entry name" value="FAD-dep_OxRdtase_2_FAD-bd"/>
</dbReference>
<sequence length="139" mass="15372">MFLQPAEALWSPLRATQGGGIAVLPNGRRFVNEPNLHHDVIQALFASLEPGQAARAFLVVDQPFLHRVALGFVKPFPVPVRPNIRSGYLENGNTVAELARNAGIDPAGLETTVAEWNRDIEHGEHRVFGKGAAFHHRWR</sequence>
<evidence type="ECO:0000313" key="7">
    <source>
        <dbReference type="Proteomes" id="UP000580654"/>
    </source>
</evidence>
<dbReference type="GO" id="GO:0016491">
    <property type="term" value="F:oxidoreductase activity"/>
    <property type="evidence" value="ECO:0007669"/>
    <property type="project" value="UniProtKB-KW"/>
</dbReference>
<evidence type="ECO:0000256" key="2">
    <source>
        <dbReference type="ARBA" id="ARBA00022630"/>
    </source>
</evidence>
<accession>A0A840YL55</accession>
<evidence type="ECO:0000259" key="5">
    <source>
        <dbReference type="Pfam" id="PF00890"/>
    </source>
</evidence>
<name>A0A840YL55_9PROT</name>
<dbReference type="InterPro" id="IPR050315">
    <property type="entry name" value="FAD-oxidoreductase_2"/>
</dbReference>
<dbReference type="PANTHER" id="PTHR43400:SF10">
    <property type="entry name" value="3-OXOSTEROID 1-DEHYDROGENASE"/>
    <property type="match status" value="1"/>
</dbReference>
<evidence type="ECO:0000313" key="6">
    <source>
        <dbReference type="EMBL" id="MBB5695333.1"/>
    </source>
</evidence>
<feature type="domain" description="FAD-dependent oxidoreductase 2 FAD-binding" evidence="5">
    <location>
        <begin position="16"/>
        <end position="125"/>
    </location>
</feature>
<dbReference type="EMBL" id="JACIJD010000017">
    <property type="protein sequence ID" value="MBB5695333.1"/>
    <property type="molecule type" value="Genomic_DNA"/>
</dbReference>
<keyword evidence="2" id="KW-0285">Flavoprotein</keyword>
<dbReference type="RefSeq" id="WP_312862031.1">
    <property type="nucleotide sequence ID" value="NZ_JACIJD010000017.1"/>
</dbReference>
<evidence type="ECO:0000256" key="3">
    <source>
        <dbReference type="ARBA" id="ARBA00022827"/>
    </source>
</evidence>
<protein>
    <recommendedName>
        <fullName evidence="5">FAD-dependent oxidoreductase 2 FAD-binding domain-containing protein</fullName>
    </recommendedName>
</protein>
<evidence type="ECO:0000256" key="4">
    <source>
        <dbReference type="ARBA" id="ARBA00023002"/>
    </source>
</evidence>
<dbReference type="InterPro" id="IPR027477">
    <property type="entry name" value="Succ_DH/fumarate_Rdtase_cat_sf"/>
</dbReference>
<evidence type="ECO:0000256" key="1">
    <source>
        <dbReference type="ARBA" id="ARBA00001974"/>
    </source>
</evidence>
<keyword evidence="3" id="KW-0274">FAD</keyword>
<gene>
    <name evidence="6" type="ORF">FHS87_003390</name>
</gene>
<comment type="caution">
    <text evidence="6">The sequence shown here is derived from an EMBL/GenBank/DDBJ whole genome shotgun (WGS) entry which is preliminary data.</text>
</comment>
<comment type="cofactor">
    <cofactor evidence="1">
        <name>FAD</name>
        <dbReference type="ChEBI" id="CHEBI:57692"/>
    </cofactor>
</comment>
<organism evidence="6 7">
    <name type="scientific">Muricoccus pecuniae</name>
    <dbReference type="NCBI Taxonomy" id="693023"/>
    <lineage>
        <taxon>Bacteria</taxon>
        <taxon>Pseudomonadati</taxon>
        <taxon>Pseudomonadota</taxon>
        <taxon>Alphaproteobacteria</taxon>
        <taxon>Acetobacterales</taxon>
        <taxon>Roseomonadaceae</taxon>
        <taxon>Muricoccus</taxon>
    </lineage>
</organism>
<dbReference type="GO" id="GO:0008202">
    <property type="term" value="P:steroid metabolic process"/>
    <property type="evidence" value="ECO:0007669"/>
    <property type="project" value="UniProtKB-ARBA"/>
</dbReference>
<dbReference type="Gene3D" id="3.90.700.10">
    <property type="entry name" value="Succinate dehydrogenase/fumarate reductase flavoprotein, catalytic domain"/>
    <property type="match status" value="1"/>
</dbReference>
<dbReference type="Proteomes" id="UP000580654">
    <property type="component" value="Unassembled WGS sequence"/>
</dbReference>
<reference evidence="6 7" key="1">
    <citation type="submission" date="2020-08" db="EMBL/GenBank/DDBJ databases">
        <title>Genomic Encyclopedia of Type Strains, Phase IV (KMG-IV): sequencing the most valuable type-strain genomes for metagenomic binning, comparative biology and taxonomic classification.</title>
        <authorList>
            <person name="Goeker M."/>
        </authorList>
    </citation>
    <scope>NUCLEOTIDE SEQUENCE [LARGE SCALE GENOMIC DNA]</scope>
    <source>
        <strain evidence="6 7">DSM 25622</strain>
    </source>
</reference>